<dbReference type="AlphaFoldDB" id="A0ABD0KXF9"/>
<dbReference type="PANTHER" id="PTHR14647:SF87">
    <property type="entry name" value="PUTATIVE-RELATED"/>
    <property type="match status" value="1"/>
</dbReference>
<keyword evidence="3" id="KW-0808">Transferase</keyword>
<dbReference type="Gene3D" id="3.40.50.300">
    <property type="entry name" value="P-loop containing nucleotide triphosphate hydrolases"/>
    <property type="match status" value="1"/>
</dbReference>
<proteinExistence type="inferred from homology"/>
<dbReference type="GO" id="GO:0008146">
    <property type="term" value="F:sulfotransferase activity"/>
    <property type="evidence" value="ECO:0007669"/>
    <property type="project" value="UniProtKB-ARBA"/>
</dbReference>
<keyword evidence="4" id="KW-0812">Transmembrane</keyword>
<keyword evidence="8" id="KW-0472">Membrane</keyword>
<keyword evidence="5" id="KW-0735">Signal-anchor</keyword>
<evidence type="ECO:0000256" key="1">
    <source>
        <dbReference type="ARBA" id="ARBA00004323"/>
    </source>
</evidence>
<sequence>MYIRRLFLFLTLFVLTFTIVVLLWSESLRTVWSCNPSTSTCIQPLRWSVNTSDLNIDEVHHVVFVKVHKAASTTVFNMLVRFSISRVLNVMFPLHRYILSQETAELNRIISHPPSPPFLFDILCNHVIFDKDTVGPYFPNDTKYVAILRNPWDIVYMRLNEYPVQEDDDEKPYVKARFLHVNHFDVAIYNHFLHVFQQKVNAEGPDFVDEVQTFSAIERRVSTFCKNAQSVEVLGIWATRWNDYFSISRKECETMMMSEIGLIDAAREKQRHRMLLQYPDMNNI</sequence>
<keyword evidence="9" id="KW-0325">Glycoprotein</keyword>
<evidence type="ECO:0000256" key="3">
    <source>
        <dbReference type="ARBA" id="ARBA00022679"/>
    </source>
</evidence>
<organism evidence="10 11">
    <name type="scientific">Batillaria attramentaria</name>
    <dbReference type="NCBI Taxonomy" id="370345"/>
    <lineage>
        <taxon>Eukaryota</taxon>
        <taxon>Metazoa</taxon>
        <taxon>Spiralia</taxon>
        <taxon>Lophotrochozoa</taxon>
        <taxon>Mollusca</taxon>
        <taxon>Gastropoda</taxon>
        <taxon>Caenogastropoda</taxon>
        <taxon>Sorbeoconcha</taxon>
        <taxon>Cerithioidea</taxon>
        <taxon>Batillariidae</taxon>
        <taxon>Batillaria</taxon>
    </lineage>
</organism>
<evidence type="ECO:0000256" key="7">
    <source>
        <dbReference type="ARBA" id="ARBA00023034"/>
    </source>
</evidence>
<dbReference type="InterPro" id="IPR027417">
    <property type="entry name" value="P-loop_NTPase"/>
</dbReference>
<keyword evidence="11" id="KW-1185">Reference proteome</keyword>
<evidence type="ECO:0000256" key="8">
    <source>
        <dbReference type="ARBA" id="ARBA00023136"/>
    </source>
</evidence>
<evidence type="ECO:0008006" key="12">
    <source>
        <dbReference type="Google" id="ProtNLM"/>
    </source>
</evidence>
<evidence type="ECO:0000256" key="9">
    <source>
        <dbReference type="ARBA" id="ARBA00023180"/>
    </source>
</evidence>
<evidence type="ECO:0000313" key="11">
    <source>
        <dbReference type="Proteomes" id="UP001519460"/>
    </source>
</evidence>
<dbReference type="GO" id="GO:0000139">
    <property type="term" value="C:Golgi membrane"/>
    <property type="evidence" value="ECO:0007669"/>
    <property type="project" value="UniProtKB-SubCell"/>
</dbReference>
<dbReference type="Proteomes" id="UP001519460">
    <property type="component" value="Unassembled WGS sequence"/>
</dbReference>
<evidence type="ECO:0000256" key="5">
    <source>
        <dbReference type="ARBA" id="ARBA00022968"/>
    </source>
</evidence>
<reference evidence="10 11" key="1">
    <citation type="journal article" date="2023" name="Sci. Data">
        <title>Genome assembly of the Korean intertidal mud-creeper Batillaria attramentaria.</title>
        <authorList>
            <person name="Patra A.K."/>
            <person name="Ho P.T."/>
            <person name="Jun S."/>
            <person name="Lee S.J."/>
            <person name="Kim Y."/>
            <person name="Won Y.J."/>
        </authorList>
    </citation>
    <scope>NUCLEOTIDE SEQUENCE [LARGE SCALE GENOMIC DNA]</scope>
    <source>
        <strain evidence="10">Wonlab-2016</strain>
    </source>
</reference>
<comment type="similarity">
    <text evidence="2">Belongs to the galactose-3-O-sulfotransferase family.</text>
</comment>
<protein>
    <recommendedName>
        <fullName evidence="12">Sulfotransferase</fullName>
    </recommendedName>
</protein>
<name>A0ABD0KXF9_9CAEN</name>
<keyword evidence="6" id="KW-1133">Transmembrane helix</keyword>
<dbReference type="PANTHER" id="PTHR14647">
    <property type="entry name" value="GALACTOSE-3-O-SULFOTRANSFERASE"/>
    <property type="match status" value="1"/>
</dbReference>
<dbReference type="EMBL" id="JACVVK020000111">
    <property type="protein sequence ID" value="KAK7491721.1"/>
    <property type="molecule type" value="Genomic_DNA"/>
</dbReference>
<comment type="subcellular location">
    <subcellularLocation>
        <location evidence="1">Golgi apparatus membrane</location>
        <topology evidence="1">Single-pass type II membrane protein</topology>
    </subcellularLocation>
</comment>
<evidence type="ECO:0000313" key="10">
    <source>
        <dbReference type="EMBL" id="KAK7491721.1"/>
    </source>
</evidence>
<keyword evidence="7" id="KW-0333">Golgi apparatus</keyword>
<accession>A0ABD0KXF9</accession>
<dbReference type="Pfam" id="PF06990">
    <property type="entry name" value="Gal-3-0_sulfotr"/>
    <property type="match status" value="1"/>
</dbReference>
<comment type="caution">
    <text evidence="10">The sequence shown here is derived from an EMBL/GenBank/DDBJ whole genome shotgun (WGS) entry which is preliminary data.</text>
</comment>
<evidence type="ECO:0000256" key="4">
    <source>
        <dbReference type="ARBA" id="ARBA00022692"/>
    </source>
</evidence>
<evidence type="ECO:0000256" key="2">
    <source>
        <dbReference type="ARBA" id="ARBA00008124"/>
    </source>
</evidence>
<gene>
    <name evidence="10" type="ORF">BaRGS_00016977</name>
</gene>
<dbReference type="SUPFAM" id="SSF52540">
    <property type="entry name" value="P-loop containing nucleoside triphosphate hydrolases"/>
    <property type="match status" value="1"/>
</dbReference>
<dbReference type="InterPro" id="IPR009729">
    <property type="entry name" value="Gal-3-0_sulfotransfrase"/>
</dbReference>
<evidence type="ECO:0000256" key="6">
    <source>
        <dbReference type="ARBA" id="ARBA00022989"/>
    </source>
</evidence>